<keyword evidence="1" id="KW-0175">Coiled coil</keyword>
<comment type="caution">
    <text evidence="2">The sequence shown here is derived from an EMBL/GenBank/DDBJ whole genome shotgun (WGS) entry which is preliminary data.</text>
</comment>
<evidence type="ECO:0000313" key="2">
    <source>
        <dbReference type="EMBL" id="EWY37483.1"/>
    </source>
</evidence>
<organism evidence="2 3">
    <name type="scientific">Skermanella stibiiresistens SB22</name>
    <dbReference type="NCBI Taxonomy" id="1385369"/>
    <lineage>
        <taxon>Bacteria</taxon>
        <taxon>Pseudomonadati</taxon>
        <taxon>Pseudomonadota</taxon>
        <taxon>Alphaproteobacteria</taxon>
        <taxon>Rhodospirillales</taxon>
        <taxon>Azospirillaceae</taxon>
        <taxon>Skermanella</taxon>
    </lineage>
</organism>
<dbReference type="OrthoDB" id="7599886at2"/>
<proteinExistence type="predicted"/>
<dbReference type="Proteomes" id="UP000019486">
    <property type="component" value="Unassembled WGS sequence"/>
</dbReference>
<dbReference type="RefSeq" id="WP_157619566.1">
    <property type="nucleotide sequence ID" value="NZ_AVFL01000026.1"/>
</dbReference>
<keyword evidence="3" id="KW-1185">Reference proteome</keyword>
<dbReference type="AlphaFoldDB" id="W9H154"/>
<evidence type="ECO:0000313" key="3">
    <source>
        <dbReference type="Proteomes" id="UP000019486"/>
    </source>
</evidence>
<protein>
    <submittedName>
        <fullName evidence="2">Uncharacterized protein</fullName>
    </submittedName>
</protein>
<name>W9H154_9PROT</name>
<accession>W9H154</accession>
<gene>
    <name evidence="2" type="ORF">N825_17890</name>
</gene>
<reference evidence="2 3" key="1">
    <citation type="submission" date="2013-08" db="EMBL/GenBank/DDBJ databases">
        <title>The genome sequence of Skermanella stibiiresistens.</title>
        <authorList>
            <person name="Zhu W."/>
            <person name="Wang G."/>
        </authorList>
    </citation>
    <scope>NUCLEOTIDE SEQUENCE [LARGE SCALE GENOMIC DNA]</scope>
    <source>
        <strain evidence="2 3">SB22</strain>
    </source>
</reference>
<dbReference type="EMBL" id="AVFL01000026">
    <property type="protein sequence ID" value="EWY37483.1"/>
    <property type="molecule type" value="Genomic_DNA"/>
</dbReference>
<evidence type="ECO:0000256" key="1">
    <source>
        <dbReference type="SAM" id="Coils"/>
    </source>
</evidence>
<feature type="coiled-coil region" evidence="1">
    <location>
        <begin position="39"/>
        <end position="73"/>
    </location>
</feature>
<sequence length="318" mass="35232">MTDVTTTKTSATTEVYSHGVSIGQDELTEADAAHTVADANSTEALLASIKREKEALTSKVDSLEQRLDRLQKVQKERSTYDDWGHKRTYRLLQLAYDDCLYIMSEQGRHEFAQAATKRQVPVGQGGNSFLPMVKVMWGEFDYSVPSVKFEGSDNLVKWRHNRSAEKYANVFRYLHDNEVAVEAVALFIENFRSKEYGDKLNGIVAADQAANAVSPKVKASPDEGRAALSDRSLTNAIATIPRPSSINQTEGLVIIVARAVGDELDLLGEVNIEQKVLDDELPKIAKRCGYVSVNVPAKMEEKLRKQFAKVPLLLSTGP</sequence>